<sequence>MLDQEYRLFGTLSSGEMVFKNFSARLKYQNRHCPGALWDEILRSDNKEMYKEELRRQRQRRLGRRYHRQTAKRLGVIKPPSDDSGESERTISADDETTTDAMKKLRADTMRETQSLRQQKQQLARQNFQPAQLFNVSIHPCVVGGGEGGKNVSGTLEANLDGFRYSNSCVPFEITVMYGDIKYAFTQDGDENKAPFCHLHMHKPIMVGTEMTENIQFHMVQNSDVFDKAQQKSRNDDDNKVMQEFRLKVDRILDPLPVKLTCKWVDKKRGFHGEVHPEDHPPFSAIFVFSCFTLIQLEHTPFTIVTLEEIELVNLVQLGSDTETFNMTIVFKDFKRNVFQINSIPSAKRISIKSSLDLSEVKYYENKLDVQNWRSKLKDIRDEPKKFIQGGGWKFLSLGESANDPDSSGDEYSFGSYSVSSGSIYCSQEEPEQTCESVHKGKEKKELCASHETGNFSDSSMQKFDNLNSFVCDSLVKFDKYSYEEEPCQASDSDPRKKEKKQIPLIQKRWTMAEGKRVMVSSDECDSDPIRKGREIKGPTQTKRSVTSRKRRNLVMAEESDDEE</sequence>
<evidence type="ECO:0000313" key="4">
    <source>
        <dbReference type="EMBL" id="MCL7038902.1"/>
    </source>
</evidence>
<keyword evidence="1" id="KW-0805">Transcription regulation</keyword>
<feature type="compositionally biased region" description="Basic residues" evidence="2">
    <location>
        <begin position="57"/>
        <end position="71"/>
    </location>
</feature>
<dbReference type="InterPro" id="IPR011993">
    <property type="entry name" value="PH-like_dom_sf"/>
</dbReference>
<keyword evidence="1" id="KW-0234">DNA repair</keyword>
<keyword evidence="1" id="KW-0804">Transcription</keyword>
<name>A0AA41VCV3_PAPNU</name>
<evidence type="ECO:0000259" key="3">
    <source>
        <dbReference type="SMART" id="SM01287"/>
    </source>
</evidence>
<comment type="subcellular location">
    <subcellularLocation>
        <location evidence="1">Nucleus</location>
    </subcellularLocation>
    <subcellularLocation>
        <location evidence="1">Chromosome</location>
    </subcellularLocation>
</comment>
<dbReference type="GO" id="GO:0006368">
    <property type="term" value="P:transcription elongation by RNA polymerase II"/>
    <property type="evidence" value="ECO:0007669"/>
    <property type="project" value="TreeGrafter"/>
</dbReference>
<evidence type="ECO:0000313" key="5">
    <source>
        <dbReference type="Proteomes" id="UP001177140"/>
    </source>
</evidence>
<comment type="function">
    <text evidence="1">Component of the FACT complex, a general chromatin factor that acts to reorganize nucleosomes. The FACT complex is involved in multiple processes that require DNA as a template such as mRNA elongation, DNA replication and DNA repair. During transcription elongation the FACT complex acts as a histone chaperone that both destabilizes and restores nucleosomal structure. It facilitates the passage of RNA polymerase II and transcription by promoting the dissociation of one histone H2A-H2B dimer from the nucleosome, then subsequently promotes the reestablishment of the nucleosome following the passage of RNA polymerase II.</text>
</comment>
<dbReference type="Gene3D" id="2.30.29.30">
    <property type="entry name" value="Pleckstrin-homology domain (PH domain)/Phosphotyrosine-binding domain (PTB)"/>
    <property type="match status" value="1"/>
</dbReference>
<dbReference type="GO" id="GO:0006260">
    <property type="term" value="P:DNA replication"/>
    <property type="evidence" value="ECO:0007669"/>
    <property type="project" value="UniProtKB-KW"/>
</dbReference>
<gene>
    <name evidence="4" type="ORF">MKW94_024694</name>
</gene>
<organism evidence="4 5">
    <name type="scientific">Papaver nudicaule</name>
    <name type="common">Iceland poppy</name>
    <dbReference type="NCBI Taxonomy" id="74823"/>
    <lineage>
        <taxon>Eukaryota</taxon>
        <taxon>Viridiplantae</taxon>
        <taxon>Streptophyta</taxon>
        <taxon>Embryophyta</taxon>
        <taxon>Tracheophyta</taxon>
        <taxon>Spermatophyta</taxon>
        <taxon>Magnoliopsida</taxon>
        <taxon>Ranunculales</taxon>
        <taxon>Papaveraceae</taxon>
        <taxon>Papaveroideae</taxon>
        <taxon>Papaver</taxon>
    </lineage>
</organism>
<comment type="caution">
    <text evidence="4">The sequence shown here is derived from an EMBL/GenBank/DDBJ whole genome shotgun (WGS) entry which is preliminary data.</text>
</comment>
<dbReference type="GO" id="GO:0031491">
    <property type="term" value="F:nucleosome binding"/>
    <property type="evidence" value="ECO:0007669"/>
    <property type="project" value="TreeGrafter"/>
</dbReference>
<dbReference type="Proteomes" id="UP001177140">
    <property type="component" value="Unassembled WGS sequence"/>
</dbReference>
<evidence type="ECO:0000256" key="2">
    <source>
        <dbReference type="SAM" id="MobiDB-lite"/>
    </source>
</evidence>
<keyword evidence="1" id="KW-0158">Chromosome</keyword>
<comment type="similarity">
    <text evidence="1">Belongs to the peptidase M24 family. SPT16 subfamily.</text>
</comment>
<dbReference type="Pfam" id="PF24824">
    <property type="entry name" value="PH_SPT16"/>
    <property type="match status" value="1"/>
</dbReference>
<comment type="subunit">
    <text evidence="1">Component of the FACT complex.</text>
</comment>
<dbReference type="Gene3D" id="2.30.29.150">
    <property type="match status" value="1"/>
</dbReference>
<dbReference type="PANTHER" id="PTHR13980">
    <property type="entry name" value="CDC68 RELATED"/>
    <property type="match status" value="1"/>
</dbReference>
<dbReference type="InterPro" id="IPR013719">
    <property type="entry name" value="RTT106/SPT16-like_middle_dom"/>
</dbReference>
<protein>
    <recommendedName>
        <fullName evidence="1">FACT complex subunit</fullName>
    </recommendedName>
</protein>
<reference evidence="4" key="1">
    <citation type="submission" date="2022-03" db="EMBL/GenBank/DDBJ databases">
        <title>A functionally conserved STORR gene fusion in Papaver species that diverged 16.8 million years ago.</title>
        <authorList>
            <person name="Catania T."/>
        </authorList>
    </citation>
    <scope>NUCLEOTIDE SEQUENCE</scope>
    <source>
        <strain evidence="4">S-191538</strain>
    </source>
</reference>
<dbReference type="AlphaFoldDB" id="A0AA41VCV3"/>
<dbReference type="GO" id="GO:0035101">
    <property type="term" value="C:FACT complex"/>
    <property type="evidence" value="ECO:0007669"/>
    <property type="project" value="UniProtKB-UniRule"/>
</dbReference>
<feature type="region of interest" description="Disordered" evidence="2">
    <location>
        <begin position="517"/>
        <end position="564"/>
    </location>
</feature>
<keyword evidence="5" id="KW-1185">Reference proteome</keyword>
<keyword evidence="1" id="KW-0227">DNA damage</keyword>
<keyword evidence="1" id="KW-0539">Nucleus</keyword>
<feature type="region of interest" description="Disordered" evidence="2">
    <location>
        <begin position="55"/>
        <end position="99"/>
    </location>
</feature>
<dbReference type="InterPro" id="IPR040258">
    <property type="entry name" value="Spt16"/>
</dbReference>
<dbReference type="EMBL" id="JAJJMA010195286">
    <property type="protein sequence ID" value="MCL7038902.1"/>
    <property type="molecule type" value="Genomic_DNA"/>
</dbReference>
<dbReference type="SMART" id="SM01287">
    <property type="entry name" value="Rtt106"/>
    <property type="match status" value="1"/>
</dbReference>
<keyword evidence="1" id="KW-0235">DNA replication</keyword>
<dbReference type="Pfam" id="PF08512">
    <property type="entry name" value="Rttp106-like_middle"/>
    <property type="match status" value="1"/>
</dbReference>
<dbReference type="InterPro" id="IPR056595">
    <property type="entry name" value="Fact-SPT16_PH"/>
</dbReference>
<feature type="domain" description="Histone chaperone RTT106/FACT complex subunit SPT16-like middle" evidence="3">
    <location>
        <begin position="283"/>
        <end position="366"/>
    </location>
</feature>
<feature type="compositionally biased region" description="Basic and acidic residues" evidence="2">
    <location>
        <begin position="528"/>
        <end position="537"/>
    </location>
</feature>
<proteinExistence type="inferred from homology"/>
<accession>A0AA41VCV3</accession>
<dbReference type="GO" id="GO:0006281">
    <property type="term" value="P:DNA repair"/>
    <property type="evidence" value="ECO:0007669"/>
    <property type="project" value="UniProtKB-UniRule"/>
</dbReference>
<dbReference type="PANTHER" id="PTHR13980:SF15">
    <property type="entry name" value="FACT COMPLEX SUBUNIT SPT16"/>
    <property type="match status" value="1"/>
</dbReference>
<evidence type="ECO:0000256" key="1">
    <source>
        <dbReference type="RuleBase" id="RU367052"/>
    </source>
</evidence>